<organism evidence="1 2">
    <name type="scientific">Dreissena polymorpha</name>
    <name type="common">Zebra mussel</name>
    <name type="synonym">Mytilus polymorpha</name>
    <dbReference type="NCBI Taxonomy" id="45954"/>
    <lineage>
        <taxon>Eukaryota</taxon>
        <taxon>Metazoa</taxon>
        <taxon>Spiralia</taxon>
        <taxon>Lophotrochozoa</taxon>
        <taxon>Mollusca</taxon>
        <taxon>Bivalvia</taxon>
        <taxon>Autobranchia</taxon>
        <taxon>Heteroconchia</taxon>
        <taxon>Euheterodonta</taxon>
        <taxon>Imparidentia</taxon>
        <taxon>Neoheterodontei</taxon>
        <taxon>Myida</taxon>
        <taxon>Dreissenoidea</taxon>
        <taxon>Dreissenidae</taxon>
        <taxon>Dreissena</taxon>
    </lineage>
</organism>
<keyword evidence="2" id="KW-1185">Reference proteome</keyword>
<comment type="caution">
    <text evidence="1">The sequence shown here is derived from an EMBL/GenBank/DDBJ whole genome shotgun (WGS) entry which is preliminary data.</text>
</comment>
<proteinExistence type="predicted"/>
<dbReference type="EMBL" id="JAIWYP010000008">
    <property type="protein sequence ID" value="KAH3787346.1"/>
    <property type="molecule type" value="Genomic_DNA"/>
</dbReference>
<dbReference type="Proteomes" id="UP000828390">
    <property type="component" value="Unassembled WGS sequence"/>
</dbReference>
<evidence type="ECO:0000313" key="2">
    <source>
        <dbReference type="Proteomes" id="UP000828390"/>
    </source>
</evidence>
<protein>
    <submittedName>
        <fullName evidence="1">Uncharacterized protein</fullName>
    </submittedName>
</protein>
<accession>A0A9D4EZQ7</accession>
<dbReference type="AlphaFoldDB" id="A0A9D4EZQ7"/>
<gene>
    <name evidence="1" type="ORF">DPMN_165470</name>
</gene>
<reference evidence="1" key="1">
    <citation type="journal article" date="2019" name="bioRxiv">
        <title>The Genome of the Zebra Mussel, Dreissena polymorpha: A Resource for Invasive Species Research.</title>
        <authorList>
            <person name="McCartney M.A."/>
            <person name="Auch B."/>
            <person name="Kono T."/>
            <person name="Mallez S."/>
            <person name="Zhang Y."/>
            <person name="Obille A."/>
            <person name="Becker A."/>
            <person name="Abrahante J.E."/>
            <person name="Garbe J."/>
            <person name="Badalamenti J.P."/>
            <person name="Herman A."/>
            <person name="Mangelson H."/>
            <person name="Liachko I."/>
            <person name="Sullivan S."/>
            <person name="Sone E.D."/>
            <person name="Koren S."/>
            <person name="Silverstein K.A.T."/>
            <person name="Beckman K.B."/>
            <person name="Gohl D.M."/>
        </authorList>
    </citation>
    <scope>NUCLEOTIDE SEQUENCE</scope>
    <source>
        <strain evidence="1">Duluth1</strain>
        <tissue evidence="1">Whole animal</tissue>
    </source>
</reference>
<name>A0A9D4EZQ7_DREPO</name>
<reference evidence="1" key="2">
    <citation type="submission" date="2020-11" db="EMBL/GenBank/DDBJ databases">
        <authorList>
            <person name="McCartney M.A."/>
            <person name="Auch B."/>
            <person name="Kono T."/>
            <person name="Mallez S."/>
            <person name="Becker A."/>
            <person name="Gohl D.M."/>
            <person name="Silverstein K.A.T."/>
            <person name="Koren S."/>
            <person name="Bechman K.B."/>
            <person name="Herman A."/>
            <person name="Abrahante J.E."/>
            <person name="Garbe J."/>
        </authorList>
    </citation>
    <scope>NUCLEOTIDE SEQUENCE</scope>
    <source>
        <strain evidence="1">Duluth1</strain>
        <tissue evidence="1">Whole animal</tissue>
    </source>
</reference>
<evidence type="ECO:0000313" key="1">
    <source>
        <dbReference type="EMBL" id="KAH3787346.1"/>
    </source>
</evidence>
<sequence length="57" mass="6148">MSILPFLFPAALHEGHSGVLVQTGYTDLSPYLSNGQHPRGQVLTIGVTDGRGRVLWS</sequence>